<evidence type="ECO:0000313" key="3">
    <source>
        <dbReference type="EMBL" id="RRB04067.1"/>
    </source>
</evidence>
<feature type="transmembrane region" description="Helical" evidence="1">
    <location>
        <begin position="20"/>
        <end position="42"/>
    </location>
</feature>
<feature type="transmembrane region" description="Helical" evidence="1">
    <location>
        <begin position="231"/>
        <end position="253"/>
    </location>
</feature>
<keyword evidence="1" id="KW-0472">Membrane</keyword>
<accession>A0A3P1BSN9</accession>
<dbReference type="CDD" id="cd07341">
    <property type="entry name" value="M56_BlaR1_MecR1_like"/>
    <property type="match status" value="1"/>
</dbReference>
<dbReference type="Gene3D" id="3.30.2010.10">
    <property type="entry name" value="Metalloproteases ('zincins'), catalytic domain"/>
    <property type="match status" value="1"/>
</dbReference>
<dbReference type="InterPro" id="IPR008756">
    <property type="entry name" value="Peptidase_M56"/>
</dbReference>
<organism evidence="3 4">
    <name type="scientific">Larkinella rosea</name>
    <dbReference type="NCBI Taxonomy" id="2025312"/>
    <lineage>
        <taxon>Bacteria</taxon>
        <taxon>Pseudomonadati</taxon>
        <taxon>Bacteroidota</taxon>
        <taxon>Cytophagia</taxon>
        <taxon>Cytophagales</taxon>
        <taxon>Spirosomataceae</taxon>
        <taxon>Larkinella</taxon>
    </lineage>
</organism>
<dbReference type="RefSeq" id="WP_124874423.1">
    <property type="nucleotide sequence ID" value="NZ_RQJO01000008.1"/>
</dbReference>
<feature type="transmembrane region" description="Helical" evidence="1">
    <location>
        <begin position="54"/>
        <end position="76"/>
    </location>
</feature>
<keyword evidence="4" id="KW-1185">Reference proteome</keyword>
<feature type="transmembrane region" description="Helical" evidence="1">
    <location>
        <begin position="115"/>
        <end position="135"/>
    </location>
</feature>
<dbReference type="InterPro" id="IPR052173">
    <property type="entry name" value="Beta-lactam_resp_regulator"/>
</dbReference>
<evidence type="ECO:0000259" key="2">
    <source>
        <dbReference type="Pfam" id="PF05569"/>
    </source>
</evidence>
<keyword evidence="1" id="KW-1133">Transmembrane helix</keyword>
<dbReference type="EMBL" id="RQJO01000008">
    <property type="protein sequence ID" value="RRB04067.1"/>
    <property type="molecule type" value="Genomic_DNA"/>
</dbReference>
<name>A0A3P1BSN9_9BACT</name>
<sequence>MNAMKIPFDHLMAQPWVQKIGLTLLHSLWQGLLLAVLAGLILALTRKAESRLRYWLFVGLLGLFALGIGVTLYLQFDQKAVFPVTERQTLPNTSSATFSVSVSAKPLESYVTNGFALIAQYSSPLVLIWLLVLFLKSVQLVRSLYHLNYLQRKQTVSIGSHWENQVKILAGQLGIPRTIRVMQSALVKSPMILGHFKPVILVPLGILTAIPPEEIELMLLHELAHIKRLDFVVNLLQHLLELLFFFNPAILWISSLIRAEREACCDDLVVSYAGSKRNYIRALLSFREYELEESGYALAFAKKRGLLQRVERLVSQTNTTLDLPEKVVLSISVLLVATIGFLYAQPAEKSPKPAVGTEMKQNGFRPNRVEVNPLTRKKGDQSIKEIGPDLSKNETLKAGDRLKTGQLPNGFSPNHSQRFQDVRDHSNSLQRPAYRPDSLAGLTGLQPLQTALQPTLRDSLPELYHKPELKLNRLAYSPKPLSVKKSVTDQIIDEIVNAGLSPKREGLSFHITNDFLIVNGVKQSDEVHHQIVSRFVKKPGDLVDFTYRNTNP</sequence>
<dbReference type="AlphaFoldDB" id="A0A3P1BSN9"/>
<protein>
    <submittedName>
        <fullName evidence="3">M56 family metallopeptidase</fullName>
    </submittedName>
</protein>
<feature type="domain" description="Peptidase M56" evidence="2">
    <location>
        <begin position="38"/>
        <end position="292"/>
    </location>
</feature>
<proteinExistence type="predicted"/>
<dbReference type="Pfam" id="PF05569">
    <property type="entry name" value="Peptidase_M56"/>
    <property type="match status" value="1"/>
</dbReference>
<dbReference type="PANTHER" id="PTHR34978:SF3">
    <property type="entry name" value="SLR0241 PROTEIN"/>
    <property type="match status" value="1"/>
</dbReference>
<comment type="caution">
    <text evidence="3">The sequence shown here is derived from an EMBL/GenBank/DDBJ whole genome shotgun (WGS) entry which is preliminary data.</text>
</comment>
<evidence type="ECO:0000256" key="1">
    <source>
        <dbReference type="SAM" id="Phobius"/>
    </source>
</evidence>
<evidence type="ECO:0000313" key="4">
    <source>
        <dbReference type="Proteomes" id="UP000271925"/>
    </source>
</evidence>
<gene>
    <name evidence="3" type="ORF">EHT25_11110</name>
</gene>
<dbReference type="OrthoDB" id="15218at2"/>
<reference evidence="3 4" key="1">
    <citation type="submission" date="2018-11" db="EMBL/GenBank/DDBJ databases">
        <authorList>
            <person name="Zhou Z."/>
            <person name="Wang G."/>
        </authorList>
    </citation>
    <scope>NUCLEOTIDE SEQUENCE [LARGE SCALE GENOMIC DNA]</scope>
    <source>
        <strain evidence="3 4">KCTC52004</strain>
    </source>
</reference>
<dbReference type="PANTHER" id="PTHR34978">
    <property type="entry name" value="POSSIBLE SENSOR-TRANSDUCER PROTEIN BLAR"/>
    <property type="match status" value="1"/>
</dbReference>
<keyword evidence="1" id="KW-0812">Transmembrane</keyword>
<dbReference type="Proteomes" id="UP000271925">
    <property type="component" value="Unassembled WGS sequence"/>
</dbReference>